<dbReference type="SUPFAM" id="SSF161098">
    <property type="entry name" value="MetI-like"/>
    <property type="match status" value="1"/>
</dbReference>
<dbReference type="GO" id="GO:0055085">
    <property type="term" value="P:transmembrane transport"/>
    <property type="evidence" value="ECO:0007669"/>
    <property type="project" value="InterPro"/>
</dbReference>
<reference evidence="9" key="1">
    <citation type="submission" date="2020-01" db="EMBL/GenBank/DDBJ databases">
        <authorList>
            <person name="Rat A."/>
        </authorList>
    </citation>
    <scope>NUCLEOTIDE SEQUENCE</scope>
    <source>
        <strain evidence="9">LMG 31231</strain>
    </source>
</reference>
<name>A0A9X9WT07_9PROT</name>
<evidence type="ECO:0000313" key="10">
    <source>
        <dbReference type="Proteomes" id="UP001138751"/>
    </source>
</evidence>
<feature type="transmembrane region" description="Helical" evidence="7">
    <location>
        <begin position="102"/>
        <end position="128"/>
    </location>
</feature>
<dbReference type="InterPro" id="IPR035906">
    <property type="entry name" value="MetI-like_sf"/>
</dbReference>
<evidence type="ECO:0000256" key="6">
    <source>
        <dbReference type="ARBA" id="ARBA00023136"/>
    </source>
</evidence>
<organism evidence="9 10">
    <name type="scientific">Neoroseomonas soli</name>
    <dbReference type="NCBI Taxonomy" id="1081025"/>
    <lineage>
        <taxon>Bacteria</taxon>
        <taxon>Pseudomonadati</taxon>
        <taxon>Pseudomonadota</taxon>
        <taxon>Alphaproteobacteria</taxon>
        <taxon>Acetobacterales</taxon>
        <taxon>Acetobacteraceae</taxon>
        <taxon>Neoroseomonas</taxon>
    </lineage>
</organism>
<evidence type="ECO:0000256" key="5">
    <source>
        <dbReference type="ARBA" id="ARBA00022989"/>
    </source>
</evidence>
<feature type="transmembrane region" description="Helical" evidence="7">
    <location>
        <begin position="140"/>
        <end position="163"/>
    </location>
</feature>
<keyword evidence="3" id="KW-1003">Cell membrane</keyword>
<keyword evidence="6 7" id="KW-0472">Membrane</keyword>
<dbReference type="PROSITE" id="PS50928">
    <property type="entry name" value="ABC_TM1"/>
    <property type="match status" value="1"/>
</dbReference>
<dbReference type="Pfam" id="PF00528">
    <property type="entry name" value="BPD_transp_1"/>
    <property type="match status" value="1"/>
</dbReference>
<dbReference type="EMBL" id="JAAEDM010000006">
    <property type="protein sequence ID" value="MBR0670286.1"/>
    <property type="molecule type" value="Genomic_DNA"/>
</dbReference>
<evidence type="ECO:0000256" key="4">
    <source>
        <dbReference type="ARBA" id="ARBA00022692"/>
    </source>
</evidence>
<comment type="subcellular location">
    <subcellularLocation>
        <location evidence="1 7">Cell membrane</location>
        <topology evidence="1 7">Multi-pass membrane protein</topology>
    </subcellularLocation>
</comment>
<evidence type="ECO:0000256" key="2">
    <source>
        <dbReference type="ARBA" id="ARBA00022448"/>
    </source>
</evidence>
<dbReference type="Proteomes" id="UP001138751">
    <property type="component" value="Unassembled WGS sequence"/>
</dbReference>
<reference evidence="9" key="2">
    <citation type="journal article" date="2021" name="Syst. Appl. Microbiol.">
        <title>Roseomonas hellenica sp. nov., isolated from roots of wild-growing Alkanna tinctoria.</title>
        <authorList>
            <person name="Rat A."/>
            <person name="Naranjo H.D."/>
            <person name="Lebbe L."/>
            <person name="Cnockaert M."/>
            <person name="Krigas N."/>
            <person name="Grigoriadou K."/>
            <person name="Maloupa E."/>
            <person name="Willems A."/>
        </authorList>
    </citation>
    <scope>NUCLEOTIDE SEQUENCE</scope>
    <source>
        <strain evidence="9">LMG 31231</strain>
    </source>
</reference>
<dbReference type="Pfam" id="PF19300">
    <property type="entry name" value="BPD_transp_1_N"/>
    <property type="match status" value="1"/>
</dbReference>
<dbReference type="GO" id="GO:0005886">
    <property type="term" value="C:plasma membrane"/>
    <property type="evidence" value="ECO:0007669"/>
    <property type="project" value="UniProtKB-SubCell"/>
</dbReference>
<protein>
    <submittedName>
        <fullName evidence="9">ABC transporter permease</fullName>
    </submittedName>
</protein>
<keyword evidence="5 7" id="KW-1133">Transmembrane helix</keyword>
<feature type="domain" description="ABC transmembrane type-1" evidence="8">
    <location>
        <begin position="98"/>
        <end position="298"/>
    </location>
</feature>
<dbReference type="AlphaFoldDB" id="A0A9X9WT07"/>
<dbReference type="PANTHER" id="PTHR43163:SF6">
    <property type="entry name" value="DIPEPTIDE TRANSPORT SYSTEM PERMEASE PROTEIN DPPB-RELATED"/>
    <property type="match status" value="1"/>
</dbReference>
<evidence type="ECO:0000313" key="9">
    <source>
        <dbReference type="EMBL" id="MBR0670286.1"/>
    </source>
</evidence>
<dbReference type="Gene3D" id="1.10.3720.10">
    <property type="entry name" value="MetI-like"/>
    <property type="match status" value="1"/>
</dbReference>
<comment type="similarity">
    <text evidence="7">Belongs to the binding-protein-dependent transport system permease family.</text>
</comment>
<dbReference type="InterPro" id="IPR045621">
    <property type="entry name" value="BPD_transp_1_N"/>
</dbReference>
<dbReference type="InterPro" id="IPR000515">
    <property type="entry name" value="MetI-like"/>
</dbReference>
<evidence type="ECO:0000256" key="7">
    <source>
        <dbReference type="RuleBase" id="RU363032"/>
    </source>
</evidence>
<comment type="caution">
    <text evidence="9">The sequence shown here is derived from an EMBL/GenBank/DDBJ whole genome shotgun (WGS) entry which is preliminary data.</text>
</comment>
<sequence>MSRHLAQRLGQSLLVLLAAFTVAFALLQALPGDAVLIKFLDSTMGLTADQIAELRIAYGADAPLWQQYLHTLGNFLSGEFGYSIRAGVPVARLLAENIPPTLLLASLAFGVASLLAILLAVLSQLGFGWVRGFARSMPPFFVAVPVFWLGIMLIQVFSFQLGLVSVIAPEPWEELILPVLTLAVPISAPLAQVLIRNIDTVLNEPFVAVARAKGATHAWVLWRHVARNALPSTLTMAGVLFGELLGGAVVTETVFGLSGLGGLTQQAVANQDVAVLQAIVVLSAVAFVAISLAVDLLLPLLDPRLAVRPAGAA</sequence>
<gene>
    <name evidence="9" type="ORF">GXW76_03800</name>
</gene>
<dbReference type="RefSeq" id="WP_211860662.1">
    <property type="nucleotide sequence ID" value="NZ_JAAEDM010000006.1"/>
</dbReference>
<evidence type="ECO:0000256" key="3">
    <source>
        <dbReference type="ARBA" id="ARBA00022475"/>
    </source>
</evidence>
<keyword evidence="4 7" id="KW-0812">Transmembrane</keyword>
<dbReference type="CDD" id="cd06261">
    <property type="entry name" value="TM_PBP2"/>
    <property type="match status" value="1"/>
</dbReference>
<evidence type="ECO:0000259" key="8">
    <source>
        <dbReference type="PROSITE" id="PS50928"/>
    </source>
</evidence>
<evidence type="ECO:0000256" key="1">
    <source>
        <dbReference type="ARBA" id="ARBA00004651"/>
    </source>
</evidence>
<keyword evidence="10" id="KW-1185">Reference proteome</keyword>
<feature type="transmembrane region" description="Helical" evidence="7">
    <location>
        <begin position="233"/>
        <end position="255"/>
    </location>
</feature>
<keyword evidence="2 7" id="KW-0813">Transport</keyword>
<feature type="transmembrane region" description="Helical" evidence="7">
    <location>
        <begin position="275"/>
        <end position="298"/>
    </location>
</feature>
<proteinExistence type="inferred from homology"/>
<dbReference type="PANTHER" id="PTHR43163">
    <property type="entry name" value="DIPEPTIDE TRANSPORT SYSTEM PERMEASE PROTEIN DPPB-RELATED"/>
    <property type="match status" value="1"/>
</dbReference>
<accession>A0A9X9WT07</accession>